<dbReference type="InterPro" id="IPR015889">
    <property type="entry name" value="Intradiol_dOase_core"/>
</dbReference>
<evidence type="ECO:0000313" key="6">
    <source>
        <dbReference type="EMBL" id="MBN7809854.1"/>
    </source>
</evidence>
<evidence type="ECO:0000256" key="3">
    <source>
        <dbReference type="ARBA" id="ARBA00023002"/>
    </source>
</evidence>
<evidence type="ECO:0000256" key="4">
    <source>
        <dbReference type="SAM" id="SignalP"/>
    </source>
</evidence>
<comment type="caution">
    <text evidence="6">The sequence shown here is derived from an EMBL/GenBank/DDBJ whole genome shotgun (WGS) entry which is preliminary data.</text>
</comment>
<feature type="domain" description="Intradiol ring-cleavage dioxygenases" evidence="5">
    <location>
        <begin position="63"/>
        <end position="166"/>
    </location>
</feature>
<dbReference type="PANTHER" id="PTHR33711:SF10">
    <property type="entry name" value="INTRADIOL RING-CLEAVAGE DIOXYGENASES DOMAIN-CONTAINING PROTEIN"/>
    <property type="match status" value="1"/>
</dbReference>
<keyword evidence="3" id="KW-0560">Oxidoreductase</keyword>
<dbReference type="PANTHER" id="PTHR33711">
    <property type="entry name" value="DIOXYGENASE, PUTATIVE (AFU_ORTHOLOGUE AFUA_2G02910)-RELATED"/>
    <property type="match status" value="1"/>
</dbReference>
<comment type="similarity">
    <text evidence="1">Belongs to the intradiol ring-cleavage dioxygenase family.</text>
</comment>
<dbReference type="InterPro" id="IPR000627">
    <property type="entry name" value="Intradiol_dOase_C"/>
</dbReference>
<gene>
    <name evidence="6" type="ORF">J0A68_02740</name>
</gene>
<feature type="chain" id="PRO_5046581213" evidence="4">
    <location>
        <begin position="21"/>
        <end position="208"/>
    </location>
</feature>
<feature type="signal peptide" evidence="4">
    <location>
        <begin position="1"/>
        <end position="20"/>
    </location>
</feature>
<evidence type="ECO:0000256" key="1">
    <source>
        <dbReference type="ARBA" id="ARBA00007825"/>
    </source>
</evidence>
<dbReference type="GO" id="GO:0051213">
    <property type="term" value="F:dioxygenase activity"/>
    <property type="evidence" value="ECO:0007669"/>
    <property type="project" value="UniProtKB-KW"/>
</dbReference>
<dbReference type="SUPFAM" id="SSF49482">
    <property type="entry name" value="Aromatic compound dioxygenase"/>
    <property type="match status" value="1"/>
</dbReference>
<dbReference type="EMBL" id="JAFKCT010000001">
    <property type="protein sequence ID" value="MBN7809854.1"/>
    <property type="molecule type" value="Genomic_DNA"/>
</dbReference>
<keyword evidence="4" id="KW-0732">Signal</keyword>
<reference evidence="6 7" key="1">
    <citation type="submission" date="2021-03" db="EMBL/GenBank/DDBJ databases">
        <title>novel species isolated from a fishpond in China.</title>
        <authorList>
            <person name="Lu H."/>
            <person name="Cai Z."/>
        </authorList>
    </citation>
    <scope>NUCLEOTIDE SEQUENCE [LARGE SCALE GENOMIC DNA]</scope>
    <source>
        <strain evidence="6 7">H41</strain>
    </source>
</reference>
<name>A0ABS3BYB8_9BACT</name>
<keyword evidence="2 6" id="KW-0223">Dioxygenase</keyword>
<evidence type="ECO:0000259" key="5">
    <source>
        <dbReference type="Pfam" id="PF00775"/>
    </source>
</evidence>
<keyword evidence="7" id="KW-1185">Reference proteome</keyword>
<organism evidence="6 7">
    <name type="scientific">Algoriphagus oliviformis</name>
    <dbReference type="NCBI Taxonomy" id="2811231"/>
    <lineage>
        <taxon>Bacteria</taxon>
        <taxon>Pseudomonadati</taxon>
        <taxon>Bacteroidota</taxon>
        <taxon>Cytophagia</taxon>
        <taxon>Cytophagales</taxon>
        <taxon>Cyclobacteriaceae</taxon>
        <taxon>Algoriphagus</taxon>
    </lineage>
</organism>
<dbReference type="RefSeq" id="WP_206576650.1">
    <property type="nucleotide sequence ID" value="NZ_JAFKCT010000001.1"/>
</dbReference>
<sequence length="208" mass="23212">MPRFLLCSFLYLSITISACQSQTNTDSQVGGACEGCEALYEYGDKVLSPVDTLPLFASSEPKLKLWGKVYQKDGETPAAGVILYIYHTDRTGIYATRGGEKGWGKRHGFIRGWVKTDDRGDYAFYTFRPSAYPDGTEPEHIHLTVKEPNTNAYYLDNFVFEDDPILDQKKRSVLSNRGGSGLALPVLKNGILEVNRDIILGLNIPDYD</sequence>
<proteinExistence type="inferred from homology"/>
<dbReference type="InterPro" id="IPR050770">
    <property type="entry name" value="Intradiol_RC_Dioxygenase"/>
</dbReference>
<dbReference type="Gene3D" id="2.60.130.10">
    <property type="entry name" value="Aromatic compound dioxygenase"/>
    <property type="match status" value="1"/>
</dbReference>
<dbReference type="PROSITE" id="PS51257">
    <property type="entry name" value="PROKAR_LIPOPROTEIN"/>
    <property type="match status" value="1"/>
</dbReference>
<evidence type="ECO:0000313" key="7">
    <source>
        <dbReference type="Proteomes" id="UP000664317"/>
    </source>
</evidence>
<evidence type="ECO:0000256" key="2">
    <source>
        <dbReference type="ARBA" id="ARBA00022964"/>
    </source>
</evidence>
<protein>
    <submittedName>
        <fullName evidence="6">Intradiol ring-cleavage dioxygenase</fullName>
    </submittedName>
</protein>
<dbReference type="Pfam" id="PF00775">
    <property type="entry name" value="Dioxygenase_C"/>
    <property type="match status" value="1"/>
</dbReference>
<accession>A0ABS3BYB8</accession>
<dbReference type="Proteomes" id="UP000664317">
    <property type="component" value="Unassembled WGS sequence"/>
</dbReference>